<dbReference type="EMBL" id="FTPD01000017">
    <property type="protein sequence ID" value="SIT56113.1"/>
    <property type="molecule type" value="Genomic_DNA"/>
</dbReference>
<sequence length="80" mass="8972">MIGRDLRGLRYRGTKASYLIEQPADNMQERRTFADLLRATPIIAAACSFRASTVKPIRKLGTGRAARGAQKDRELRRGIL</sequence>
<reference evidence="2" key="1">
    <citation type="submission" date="2017-01" db="EMBL/GenBank/DDBJ databases">
        <authorList>
            <person name="Brunel B."/>
        </authorList>
    </citation>
    <scope>NUCLEOTIDE SEQUENCE [LARGE SCALE GENOMIC DNA]</scope>
</reference>
<dbReference type="Proteomes" id="UP000188388">
    <property type="component" value="Unassembled WGS sequence"/>
</dbReference>
<keyword evidence="2" id="KW-1185">Reference proteome</keyword>
<protein>
    <submittedName>
        <fullName evidence="1">Uncharacterized protein</fullName>
    </submittedName>
</protein>
<accession>A0A1R3V8G7</accession>
<name>A0A1R3V8G7_9HYPH</name>
<proteinExistence type="predicted"/>
<evidence type="ECO:0000313" key="1">
    <source>
        <dbReference type="EMBL" id="SIT56113.1"/>
    </source>
</evidence>
<evidence type="ECO:0000313" key="2">
    <source>
        <dbReference type="Proteomes" id="UP000188388"/>
    </source>
</evidence>
<organism evidence="1 2">
    <name type="scientific">Mesorhizobium prunaredense</name>
    <dbReference type="NCBI Taxonomy" id="1631249"/>
    <lineage>
        <taxon>Bacteria</taxon>
        <taxon>Pseudomonadati</taxon>
        <taxon>Pseudomonadota</taxon>
        <taxon>Alphaproteobacteria</taxon>
        <taxon>Hyphomicrobiales</taxon>
        <taxon>Phyllobacteriaceae</taxon>
        <taxon>Mesorhizobium</taxon>
    </lineage>
</organism>
<gene>
    <name evidence="1" type="ORF">BQ8794_240320</name>
</gene>
<dbReference type="STRING" id="1631249.BQ8794_240320"/>
<dbReference type="AlphaFoldDB" id="A0A1R3V8G7"/>